<dbReference type="RefSeq" id="WP_129646774.1">
    <property type="nucleotide sequence ID" value="NZ_LR215037.1"/>
</dbReference>
<organism evidence="1 2">
    <name type="scientific">Mycoplasmopsis maculosa</name>
    <dbReference type="NCBI Taxonomy" id="114885"/>
    <lineage>
        <taxon>Bacteria</taxon>
        <taxon>Bacillati</taxon>
        <taxon>Mycoplasmatota</taxon>
        <taxon>Mycoplasmoidales</taxon>
        <taxon>Metamycoplasmataceae</taxon>
        <taxon>Mycoplasmopsis</taxon>
    </lineage>
</organism>
<dbReference type="Proteomes" id="UP000290243">
    <property type="component" value="Chromosome"/>
</dbReference>
<dbReference type="NCBIfam" id="NF045832">
    <property type="entry name" value="restrict_HpyAIV"/>
    <property type="match status" value="1"/>
</dbReference>
<proteinExistence type="predicted"/>
<evidence type="ECO:0000313" key="2">
    <source>
        <dbReference type="Proteomes" id="UP000290243"/>
    </source>
</evidence>
<dbReference type="AlphaFoldDB" id="A0A449B4M7"/>
<dbReference type="InterPro" id="IPR054784">
    <property type="entry name" value="HpyAIV-type_restriction_enz"/>
</dbReference>
<gene>
    <name evidence="1" type="ORF">NCTC10168_00489</name>
</gene>
<reference evidence="1 2" key="1">
    <citation type="submission" date="2019-01" db="EMBL/GenBank/DDBJ databases">
        <authorList>
            <consortium name="Pathogen Informatics"/>
        </authorList>
    </citation>
    <scope>NUCLEOTIDE SEQUENCE [LARGE SCALE GENOMIC DNA]</scope>
    <source>
        <strain evidence="1 2">NCTC10168</strain>
    </source>
</reference>
<dbReference type="KEGG" id="mmau:NCTC10168_00489"/>
<dbReference type="EMBL" id="LR215037">
    <property type="protein sequence ID" value="VEU75563.1"/>
    <property type="molecule type" value="Genomic_DNA"/>
</dbReference>
<sequence length="301" mass="36341">MEYQEFEQTLRQVLLDNNSKKMIYKLIDAPYRFNSLMHPFEFKVKFEQAFIRSQENKYYNFIKDYALLLFNKYGYKTMENIIKINKVDKNDPQLFIVQNLRFSHVFLDEQNKNLYLVLQKKRDTYSLNESAKLLSKLKEMANDVSDLYKEFNIKAFIWFTEVDHRKNEEFYNTNTFINENEKVTCLARYSSELFAELNHSEDWDQFEIYLSKFKNYNYQDFLKLPDLDTDKEALETLVNLSNSAWDKLNSLEPIYINIRKSIFNERSENSNLFKAKKEREIIQNSSDEDILKNELIKEGLR</sequence>
<keyword evidence="2" id="KW-1185">Reference proteome</keyword>
<accession>A0A449B4M7</accession>
<evidence type="ECO:0000313" key="1">
    <source>
        <dbReference type="EMBL" id="VEU75563.1"/>
    </source>
</evidence>
<name>A0A449B4M7_9BACT</name>
<protein>
    <submittedName>
        <fullName evidence="1">Uncharacterized protein</fullName>
    </submittedName>
</protein>
<dbReference type="OrthoDB" id="395749at2"/>